<feature type="transmembrane region" description="Helical" evidence="1">
    <location>
        <begin position="110"/>
        <end position="128"/>
    </location>
</feature>
<comment type="caution">
    <text evidence="2">The sequence shown here is derived from an EMBL/GenBank/DDBJ whole genome shotgun (WGS) entry which is preliminary data.</text>
</comment>
<name>A0ABT9YFW2_9BACI</name>
<organism evidence="2 3">
    <name type="scientific">Alkalicoccobacillus murimartini</name>
    <dbReference type="NCBI Taxonomy" id="171685"/>
    <lineage>
        <taxon>Bacteria</taxon>
        <taxon>Bacillati</taxon>
        <taxon>Bacillota</taxon>
        <taxon>Bacilli</taxon>
        <taxon>Bacillales</taxon>
        <taxon>Bacillaceae</taxon>
        <taxon>Alkalicoccobacillus</taxon>
    </lineage>
</organism>
<feature type="transmembrane region" description="Helical" evidence="1">
    <location>
        <begin position="76"/>
        <end position="98"/>
    </location>
</feature>
<reference evidence="2 3" key="1">
    <citation type="submission" date="2023-07" db="EMBL/GenBank/DDBJ databases">
        <title>Genomic Encyclopedia of Type Strains, Phase IV (KMG-IV): sequencing the most valuable type-strain genomes for metagenomic binning, comparative biology and taxonomic classification.</title>
        <authorList>
            <person name="Goeker M."/>
        </authorList>
    </citation>
    <scope>NUCLEOTIDE SEQUENCE [LARGE SCALE GENOMIC DNA]</scope>
    <source>
        <strain evidence="2 3">DSM 19154</strain>
    </source>
</reference>
<evidence type="ECO:0008006" key="4">
    <source>
        <dbReference type="Google" id="ProtNLM"/>
    </source>
</evidence>
<keyword evidence="1" id="KW-0812">Transmembrane</keyword>
<dbReference type="Pfam" id="PF14158">
    <property type="entry name" value="YndJ"/>
    <property type="match status" value="1"/>
</dbReference>
<feature type="transmembrane region" description="Helical" evidence="1">
    <location>
        <begin position="140"/>
        <end position="164"/>
    </location>
</feature>
<keyword evidence="3" id="KW-1185">Reference proteome</keyword>
<evidence type="ECO:0000313" key="3">
    <source>
        <dbReference type="Proteomes" id="UP001225034"/>
    </source>
</evidence>
<evidence type="ECO:0000256" key="1">
    <source>
        <dbReference type="SAM" id="Phobius"/>
    </source>
</evidence>
<feature type="transmembrane region" description="Helical" evidence="1">
    <location>
        <begin position="232"/>
        <end position="253"/>
    </location>
</feature>
<feature type="transmembrane region" description="Helical" evidence="1">
    <location>
        <begin position="273"/>
        <end position="293"/>
    </location>
</feature>
<evidence type="ECO:0000313" key="2">
    <source>
        <dbReference type="EMBL" id="MDQ0206748.1"/>
    </source>
</evidence>
<protein>
    <recommendedName>
        <fullName evidence="4">YndJ-like protein</fullName>
    </recommendedName>
</protein>
<feature type="transmembrane region" description="Helical" evidence="1">
    <location>
        <begin position="206"/>
        <end position="225"/>
    </location>
</feature>
<accession>A0ABT9YFW2</accession>
<feature type="transmembrane region" description="Helical" evidence="1">
    <location>
        <begin position="52"/>
        <end position="70"/>
    </location>
</feature>
<keyword evidence="1" id="KW-1133">Transmembrane helix</keyword>
<proteinExistence type="predicted"/>
<dbReference type="InterPro" id="IPR025450">
    <property type="entry name" value="YndJ-like"/>
</dbReference>
<dbReference type="RefSeq" id="WP_306981502.1">
    <property type="nucleotide sequence ID" value="NZ_JAUSUA010000002.1"/>
</dbReference>
<gene>
    <name evidence="2" type="ORF">J2S05_001547</name>
</gene>
<feature type="transmembrane region" description="Helical" evidence="1">
    <location>
        <begin position="27"/>
        <end position="45"/>
    </location>
</feature>
<sequence>MSRKHVLIGVIAWGIFAFGYPSSIHLLLAFSILVLVPLVFGLTYRQTKPRDWFVRLQPTFSIIGAGSLLFEPGIVSGLLAGSWLGFTMWAAMIGFSRASVRGFRRVEENAIDAAYLYMVVGGLWLVISRTGMDFLPFSDVIVLLTAVHFHYSSLIVPITAGLLGRYIHKKNERIRGYTLLTTLVIIGPLLVGIGISVGGILDISSVIVYSVAFIWLAVESIRIMIRSNDRFLARFLIGMGSTLSIIAMLFSVVYSSGVSFGQSFLSIQQMVRYHGFVQAFGFSLLILIGWSILRPLPMYEYGRFRLSRLRGRFRIGQAFLQETSILRPEQSVRGLIDSFSVFKQEAFDPENVQKEIRLFYEDTNNYEMVAVTKWHGLYKPLSHLYHWVTGHLGQLHLQASQKTPKEQKMDATIYAIDESIDGRHPVRAWIRKDRLTSKDIFIAFYAYYQTNQQIYMDIALPLPFSVMTGILRPQHDESNGLILTSFRKPSLLGDEGVYLTIGKWTFRLPIEEYFHVKATEVKGKLTAVHELHFLGLRCLTIDYEITCKLSKQL</sequence>
<keyword evidence="1" id="KW-0472">Membrane</keyword>
<dbReference type="EMBL" id="JAUSUA010000002">
    <property type="protein sequence ID" value="MDQ0206748.1"/>
    <property type="molecule type" value="Genomic_DNA"/>
</dbReference>
<dbReference type="Proteomes" id="UP001225034">
    <property type="component" value="Unassembled WGS sequence"/>
</dbReference>
<feature type="transmembrane region" description="Helical" evidence="1">
    <location>
        <begin position="176"/>
        <end position="200"/>
    </location>
</feature>